<protein>
    <submittedName>
        <fullName evidence="1">Aspartic proteinase</fullName>
        <ecNumber evidence="1">3.4.23.25</ecNumber>
    </submittedName>
</protein>
<dbReference type="EC" id="3.4.23.25" evidence="1"/>
<comment type="caution">
    <text evidence="1">The sequence shown here is derived from an EMBL/GenBank/DDBJ whole genome shotgun (WGS) entry which is preliminary data.</text>
</comment>
<evidence type="ECO:0000313" key="1">
    <source>
        <dbReference type="EMBL" id="KAJ1949519.1"/>
    </source>
</evidence>
<accession>A0ACC1JES3</accession>
<organism evidence="1 2">
    <name type="scientific">Linderina macrospora</name>
    <dbReference type="NCBI Taxonomy" id="4868"/>
    <lineage>
        <taxon>Eukaryota</taxon>
        <taxon>Fungi</taxon>
        <taxon>Fungi incertae sedis</taxon>
        <taxon>Zoopagomycota</taxon>
        <taxon>Kickxellomycotina</taxon>
        <taxon>Kickxellomycetes</taxon>
        <taxon>Kickxellales</taxon>
        <taxon>Kickxellaceae</taxon>
        <taxon>Linderina</taxon>
    </lineage>
</organism>
<sequence length="235" mass="24982">MKSLLSLITLGALVTIALKKVDESSKATLQRHANTGNYVAQKYFAANTAIDRRATANVPISNYKNAQYYGEIKIGTPAQTFTVIFDTGSSNLWVPSALANGTNFEITYGSGSVKGFVSSDAVSVGGIKITGQDFAEATSVPGGSYGSSMFDGIFGLGYDTISANNIVPPFYSMVNKKPLDSPVFSFYLSDTKNGDAGELVLGGYNSAHFAGELQWANVIRKGYWEIALEAATFDG</sequence>
<keyword evidence="2" id="KW-1185">Reference proteome</keyword>
<evidence type="ECO:0000313" key="2">
    <source>
        <dbReference type="Proteomes" id="UP001150603"/>
    </source>
</evidence>
<dbReference type="EMBL" id="JANBPW010000436">
    <property type="protein sequence ID" value="KAJ1949519.1"/>
    <property type="molecule type" value="Genomic_DNA"/>
</dbReference>
<reference evidence="1" key="1">
    <citation type="submission" date="2022-07" db="EMBL/GenBank/DDBJ databases">
        <title>Phylogenomic reconstructions and comparative analyses of Kickxellomycotina fungi.</title>
        <authorList>
            <person name="Reynolds N.K."/>
            <person name="Stajich J.E."/>
            <person name="Barry K."/>
            <person name="Grigoriev I.V."/>
            <person name="Crous P."/>
            <person name="Smith M.E."/>
        </authorList>
    </citation>
    <scope>NUCLEOTIDE SEQUENCE</scope>
    <source>
        <strain evidence="1">NRRL 5244</strain>
    </source>
</reference>
<gene>
    <name evidence="1" type="primary">APR1_2</name>
    <name evidence="1" type="ORF">FBU59_001107</name>
</gene>
<name>A0ACC1JES3_9FUNG</name>
<proteinExistence type="predicted"/>
<keyword evidence="1" id="KW-0378">Hydrolase</keyword>
<dbReference type="Proteomes" id="UP001150603">
    <property type="component" value="Unassembled WGS sequence"/>
</dbReference>